<dbReference type="GO" id="GO:0000155">
    <property type="term" value="F:phosphorelay sensor kinase activity"/>
    <property type="evidence" value="ECO:0007669"/>
    <property type="project" value="InterPro"/>
</dbReference>
<dbReference type="GO" id="GO:0000156">
    <property type="term" value="F:phosphorelay response regulator activity"/>
    <property type="evidence" value="ECO:0007669"/>
    <property type="project" value="TreeGrafter"/>
</dbReference>
<dbReference type="AlphaFoldDB" id="A0A5J5I339"/>
<dbReference type="PROSITE" id="PS50109">
    <property type="entry name" value="HIS_KIN"/>
    <property type="match status" value="1"/>
</dbReference>
<protein>
    <recommendedName>
        <fullName evidence="2">histidine kinase</fullName>
        <ecNumber evidence="2">2.7.13.3</ecNumber>
    </recommendedName>
</protein>
<keyword evidence="3" id="KW-0597">Phosphoprotein</keyword>
<accession>A0A5J5I339</accession>
<keyword evidence="10" id="KW-1185">Reference proteome</keyword>
<reference evidence="9 10" key="1">
    <citation type="submission" date="2019-09" db="EMBL/GenBank/DDBJ databases">
        <authorList>
            <person name="Feng G."/>
        </authorList>
    </citation>
    <scope>NUCLEOTIDE SEQUENCE [LARGE SCALE GENOMIC DNA]</scope>
    <source>
        <strain evidence="8 9">KACC 19283</strain>
        <strain evidence="7 10">KACC 19284</strain>
    </source>
</reference>
<dbReference type="InterPro" id="IPR036890">
    <property type="entry name" value="HATPase_C_sf"/>
</dbReference>
<keyword evidence="5 8" id="KW-0418">Kinase</keyword>
<evidence type="ECO:0000256" key="5">
    <source>
        <dbReference type="ARBA" id="ARBA00022777"/>
    </source>
</evidence>
<dbReference type="GO" id="GO:0030295">
    <property type="term" value="F:protein kinase activator activity"/>
    <property type="evidence" value="ECO:0007669"/>
    <property type="project" value="TreeGrafter"/>
</dbReference>
<evidence type="ECO:0000256" key="1">
    <source>
        <dbReference type="ARBA" id="ARBA00000085"/>
    </source>
</evidence>
<dbReference type="InterPro" id="IPR004358">
    <property type="entry name" value="Sig_transdc_His_kin-like_C"/>
</dbReference>
<dbReference type="Proteomes" id="UP000325933">
    <property type="component" value="Unassembled WGS sequence"/>
</dbReference>
<comment type="caution">
    <text evidence="8">The sequence shown here is derived from an EMBL/GenBank/DDBJ whole genome shotgun (WGS) entry which is preliminary data.</text>
</comment>
<evidence type="ECO:0000256" key="4">
    <source>
        <dbReference type="ARBA" id="ARBA00022679"/>
    </source>
</evidence>
<dbReference type="InterPro" id="IPR050351">
    <property type="entry name" value="BphY/WalK/GraS-like"/>
</dbReference>
<dbReference type="PRINTS" id="PR00344">
    <property type="entry name" value="BCTRLSENSOR"/>
</dbReference>
<dbReference type="CDD" id="cd00082">
    <property type="entry name" value="HisKA"/>
    <property type="match status" value="1"/>
</dbReference>
<dbReference type="Proteomes" id="UP000326364">
    <property type="component" value="Unassembled WGS sequence"/>
</dbReference>
<gene>
    <name evidence="8" type="ORF">F4U95_08110</name>
    <name evidence="7" type="ORF">F4U96_08160</name>
</gene>
<dbReference type="RefSeq" id="WP_150425292.1">
    <property type="nucleotide sequence ID" value="NZ_VYQA01000005.1"/>
</dbReference>
<sequence length="458" mass="49207">MTMPSPAIVRATLSADGRLLSADALLLTLQQEAGADLGEAFAVPQLVAIARLAARLGVLVSRPVVAAAQRGDIDMWVRAKPDDQGVSLSIVDWRERPSAPTLPDDGRRDADIAALADGWTWQIDTQLRFQMVLAGGGDSGALPANPPVPGARFSSYFQLEADSDGDMAMLRGFAQRRAFRDQQAILASDGEQRFRLSAFPMFDHAGQLTGYRGTAFPLEKAVVAPLPDEAPLSIYPAEFGRRLDRSLRQPLGRIIANADTISAQLEGPLRPDYAGYANDIAAAGRHLMALVDDLADLQAIDRPDFSVISEEVDLADLGRRAAGLLTVKALDRRITIVAPPADASLLAIGEFRRILQILVNLIGNAVRYSPEGTEVRVATEWESGQARIAVIDQGAGVAQTDRERIFEKFERLGRDDASGSGLGLYISRRLARAMKGDIRIGGAPGEGARFILSLPVGN</sequence>
<comment type="catalytic activity">
    <reaction evidence="1">
        <text>ATP + protein L-histidine = ADP + protein N-phospho-L-histidine.</text>
        <dbReference type="EC" id="2.7.13.3"/>
    </reaction>
</comment>
<dbReference type="InterPro" id="IPR003661">
    <property type="entry name" value="HisK_dim/P_dom"/>
</dbReference>
<organism evidence="8 9">
    <name type="scientific">Sphingobium limneticum</name>
    <dbReference type="NCBI Taxonomy" id="1007511"/>
    <lineage>
        <taxon>Bacteria</taxon>
        <taxon>Pseudomonadati</taxon>
        <taxon>Pseudomonadota</taxon>
        <taxon>Alphaproteobacteria</taxon>
        <taxon>Sphingomonadales</taxon>
        <taxon>Sphingomonadaceae</taxon>
        <taxon>Sphingobium</taxon>
    </lineage>
</organism>
<dbReference type="EC" id="2.7.13.3" evidence="2"/>
<evidence type="ECO:0000313" key="10">
    <source>
        <dbReference type="Proteomes" id="UP000326364"/>
    </source>
</evidence>
<evidence type="ECO:0000256" key="2">
    <source>
        <dbReference type="ARBA" id="ARBA00012438"/>
    </source>
</evidence>
<dbReference type="Gene3D" id="1.10.287.130">
    <property type="match status" value="1"/>
</dbReference>
<proteinExistence type="predicted"/>
<feature type="domain" description="Histidine kinase" evidence="6">
    <location>
        <begin position="242"/>
        <end position="458"/>
    </location>
</feature>
<evidence type="ECO:0000313" key="9">
    <source>
        <dbReference type="Proteomes" id="UP000325933"/>
    </source>
</evidence>
<dbReference type="PANTHER" id="PTHR42878:SF13">
    <property type="entry name" value="HISTIDINE KINASE"/>
    <property type="match status" value="1"/>
</dbReference>
<dbReference type="EMBL" id="VYQA01000005">
    <property type="protein sequence ID" value="KAA9030722.1"/>
    <property type="molecule type" value="Genomic_DNA"/>
</dbReference>
<dbReference type="EMBL" id="VYQB01000005">
    <property type="protein sequence ID" value="KAA9018086.1"/>
    <property type="molecule type" value="Genomic_DNA"/>
</dbReference>
<keyword evidence="4" id="KW-0808">Transferase</keyword>
<dbReference type="Gene3D" id="3.30.565.10">
    <property type="entry name" value="Histidine kinase-like ATPase, C-terminal domain"/>
    <property type="match status" value="1"/>
</dbReference>
<name>A0A5J5I339_9SPHN</name>
<evidence type="ECO:0000313" key="8">
    <source>
        <dbReference type="EMBL" id="KAA9030722.1"/>
    </source>
</evidence>
<evidence type="ECO:0000313" key="7">
    <source>
        <dbReference type="EMBL" id="KAA9018086.1"/>
    </source>
</evidence>
<dbReference type="InterPro" id="IPR005467">
    <property type="entry name" value="His_kinase_dom"/>
</dbReference>
<dbReference type="GO" id="GO:0007234">
    <property type="term" value="P:osmosensory signaling via phosphorelay pathway"/>
    <property type="evidence" value="ECO:0007669"/>
    <property type="project" value="TreeGrafter"/>
</dbReference>
<dbReference type="SMART" id="SM00387">
    <property type="entry name" value="HATPase_c"/>
    <property type="match status" value="1"/>
</dbReference>
<dbReference type="InterPro" id="IPR036097">
    <property type="entry name" value="HisK_dim/P_sf"/>
</dbReference>
<dbReference type="InterPro" id="IPR003594">
    <property type="entry name" value="HATPase_dom"/>
</dbReference>
<dbReference type="SUPFAM" id="SSF55874">
    <property type="entry name" value="ATPase domain of HSP90 chaperone/DNA topoisomerase II/histidine kinase"/>
    <property type="match status" value="1"/>
</dbReference>
<evidence type="ECO:0000259" key="6">
    <source>
        <dbReference type="PROSITE" id="PS50109"/>
    </source>
</evidence>
<dbReference type="Pfam" id="PF02518">
    <property type="entry name" value="HATPase_c"/>
    <property type="match status" value="1"/>
</dbReference>
<dbReference type="PANTHER" id="PTHR42878">
    <property type="entry name" value="TWO-COMPONENT HISTIDINE KINASE"/>
    <property type="match status" value="1"/>
</dbReference>
<dbReference type="SUPFAM" id="SSF47384">
    <property type="entry name" value="Homodimeric domain of signal transducing histidine kinase"/>
    <property type="match status" value="1"/>
</dbReference>
<evidence type="ECO:0000256" key="3">
    <source>
        <dbReference type="ARBA" id="ARBA00022553"/>
    </source>
</evidence>